<dbReference type="EMBL" id="JALGBI010000001">
    <property type="protein sequence ID" value="MCJ0763326.1"/>
    <property type="molecule type" value="Genomic_DNA"/>
</dbReference>
<organism evidence="3 4">
    <name type="scientific">Variovorax terrae</name>
    <dbReference type="NCBI Taxonomy" id="2923278"/>
    <lineage>
        <taxon>Bacteria</taxon>
        <taxon>Pseudomonadati</taxon>
        <taxon>Pseudomonadota</taxon>
        <taxon>Betaproteobacteria</taxon>
        <taxon>Burkholderiales</taxon>
        <taxon>Comamonadaceae</taxon>
        <taxon>Variovorax</taxon>
    </lineage>
</organism>
<dbReference type="PANTHER" id="PTHR43630:SF2">
    <property type="entry name" value="GLYCOSYLTRANSFERASE"/>
    <property type="match status" value="1"/>
</dbReference>
<evidence type="ECO:0000259" key="2">
    <source>
        <dbReference type="Pfam" id="PF00535"/>
    </source>
</evidence>
<dbReference type="RefSeq" id="WP_243305919.1">
    <property type="nucleotide sequence ID" value="NZ_JALGBI010000001.1"/>
</dbReference>
<evidence type="ECO:0000313" key="4">
    <source>
        <dbReference type="Proteomes" id="UP001139447"/>
    </source>
</evidence>
<evidence type="ECO:0000313" key="3">
    <source>
        <dbReference type="EMBL" id="MCJ0763326.1"/>
    </source>
</evidence>
<dbReference type="Gene3D" id="3.90.550.10">
    <property type="entry name" value="Spore Coat Polysaccharide Biosynthesis Protein SpsA, Chain A"/>
    <property type="match status" value="1"/>
</dbReference>
<accession>A0A9X2AQL6</accession>
<keyword evidence="4" id="KW-1185">Reference proteome</keyword>
<comment type="caution">
    <text evidence="3">The sequence shown here is derived from an EMBL/GenBank/DDBJ whole genome shotgun (WGS) entry which is preliminary data.</text>
</comment>
<dbReference type="Pfam" id="PF00535">
    <property type="entry name" value="Glycos_transf_2"/>
    <property type="match status" value="1"/>
</dbReference>
<dbReference type="CDD" id="cd02511">
    <property type="entry name" value="Beta4Glucosyltransferase"/>
    <property type="match status" value="1"/>
</dbReference>
<comment type="similarity">
    <text evidence="1">Belongs to the glycosyltransferase 2 family. WaaE/KdtX subfamily.</text>
</comment>
<feature type="domain" description="Glycosyltransferase 2-like" evidence="2">
    <location>
        <begin position="5"/>
        <end position="137"/>
    </location>
</feature>
<dbReference type="InterPro" id="IPR001173">
    <property type="entry name" value="Glyco_trans_2-like"/>
</dbReference>
<sequence>MPQISAYIIAYNEAAKVADAIRSVSWADEVVVADSHSTDDTARIAESLGARVVQIPFNGFGALRNDAVAACTHEWIFSLDSDERCTPEVGQEIRDLAARAEHGAFFVPRRNFFLGREIRHSGWYPNYRQPQLFRKEAMRYEMSPVHEGFELADGVTVGYLRHAIWQLPFKDLAEVIGKMNRYSTLGATKRRQAGSSYGKAFTHALWAFWKHYLFKRGFLDGWPGFVIALSYFEVTFYRYAKAVELAHEEQWAEQWKNILKR</sequence>
<evidence type="ECO:0000256" key="1">
    <source>
        <dbReference type="ARBA" id="ARBA00038494"/>
    </source>
</evidence>
<dbReference type="Proteomes" id="UP001139447">
    <property type="component" value="Unassembled WGS sequence"/>
</dbReference>
<reference evidence="3" key="1">
    <citation type="submission" date="2022-03" db="EMBL/GenBank/DDBJ databases">
        <authorList>
            <person name="Woo C.Y."/>
        </authorList>
    </citation>
    <scope>NUCLEOTIDE SEQUENCE</scope>
    <source>
        <strain evidence="3">CYS-02</strain>
    </source>
</reference>
<protein>
    <submittedName>
        <fullName evidence="3">Glycosyltransferase family 2 protein</fullName>
    </submittedName>
</protein>
<dbReference type="PANTHER" id="PTHR43630">
    <property type="entry name" value="POLY-BETA-1,6-N-ACETYL-D-GLUCOSAMINE SYNTHASE"/>
    <property type="match status" value="1"/>
</dbReference>
<proteinExistence type="inferred from homology"/>
<dbReference type="AlphaFoldDB" id="A0A9X2AQL6"/>
<name>A0A9X2AQL6_9BURK</name>
<gene>
    <name evidence="3" type="ORF">MMF98_08900</name>
</gene>
<dbReference type="SUPFAM" id="SSF53448">
    <property type="entry name" value="Nucleotide-diphospho-sugar transferases"/>
    <property type="match status" value="1"/>
</dbReference>
<dbReference type="InterPro" id="IPR029044">
    <property type="entry name" value="Nucleotide-diphossugar_trans"/>
</dbReference>